<dbReference type="Gramene" id="QL11p015702:mrna">
    <property type="protein sequence ID" value="QL11p015702:mrna"/>
    <property type="gene ID" value="QL11p015702"/>
</dbReference>
<reference evidence="2" key="2">
    <citation type="submission" date="2021-01" db="UniProtKB">
        <authorList>
            <consortium name="EnsemblPlants"/>
        </authorList>
    </citation>
    <scope>IDENTIFICATION</scope>
</reference>
<dbReference type="InParanoid" id="A0A7N2MWC5"/>
<evidence type="ECO:0000313" key="3">
    <source>
        <dbReference type="Proteomes" id="UP000594261"/>
    </source>
</evidence>
<feature type="compositionally biased region" description="Polar residues" evidence="1">
    <location>
        <begin position="73"/>
        <end position="82"/>
    </location>
</feature>
<accession>A0A7N2MWC5</accession>
<evidence type="ECO:0000313" key="2">
    <source>
        <dbReference type="EnsemblPlants" id="QL11p015702:mrna"/>
    </source>
</evidence>
<dbReference type="EMBL" id="LRBV02000011">
    <property type="status" value="NOT_ANNOTATED_CDS"/>
    <property type="molecule type" value="Genomic_DNA"/>
</dbReference>
<reference evidence="2 3" key="1">
    <citation type="journal article" date="2016" name="G3 (Bethesda)">
        <title>First Draft Assembly and Annotation of the Genome of a California Endemic Oak Quercus lobata Nee (Fagaceae).</title>
        <authorList>
            <person name="Sork V.L."/>
            <person name="Fitz-Gibbon S.T."/>
            <person name="Puiu D."/>
            <person name="Crepeau M."/>
            <person name="Gugger P.F."/>
            <person name="Sherman R."/>
            <person name="Stevens K."/>
            <person name="Langley C.H."/>
            <person name="Pellegrini M."/>
            <person name="Salzberg S.L."/>
        </authorList>
    </citation>
    <scope>NUCLEOTIDE SEQUENCE [LARGE SCALE GENOMIC DNA]</scope>
    <source>
        <strain evidence="2 3">cv. SW786</strain>
    </source>
</reference>
<feature type="region of interest" description="Disordered" evidence="1">
    <location>
        <begin position="137"/>
        <end position="174"/>
    </location>
</feature>
<feature type="region of interest" description="Disordered" evidence="1">
    <location>
        <begin position="32"/>
        <end position="106"/>
    </location>
</feature>
<organism evidence="2 3">
    <name type="scientific">Quercus lobata</name>
    <name type="common">Valley oak</name>
    <dbReference type="NCBI Taxonomy" id="97700"/>
    <lineage>
        <taxon>Eukaryota</taxon>
        <taxon>Viridiplantae</taxon>
        <taxon>Streptophyta</taxon>
        <taxon>Embryophyta</taxon>
        <taxon>Tracheophyta</taxon>
        <taxon>Spermatophyta</taxon>
        <taxon>Magnoliopsida</taxon>
        <taxon>eudicotyledons</taxon>
        <taxon>Gunneridae</taxon>
        <taxon>Pentapetalae</taxon>
        <taxon>rosids</taxon>
        <taxon>fabids</taxon>
        <taxon>Fagales</taxon>
        <taxon>Fagaceae</taxon>
        <taxon>Quercus</taxon>
    </lineage>
</organism>
<dbReference type="EnsemblPlants" id="QL11p015702:mrna">
    <property type="protein sequence ID" value="QL11p015702:mrna"/>
    <property type="gene ID" value="QL11p015702"/>
</dbReference>
<sequence>METIAPPSKSQSGSLASEERVPHFSLCISSLFPPARSPPSRPHSPERVPHSAPPVHSLFPAANSRSGSSASNETYQRFSSLIPSIFPPTKSETNSSENDKRTTDFSSSLGVFHSKTKQSDQPNNLVISKTVPNFHPSIESIFPPTRSDSDSLFSDDSNPKYSIPPSTIQSYFPSVRSSSDSDLSYMNSTNTETSAEKFSLFSRPHHPASYQDKEKISRLLFPKKGNNQLSPTAESMHLQFPQDWPGNSYNKEDVPGFQSFPDRTFDLNEYEPNGSYDGDYLHQFSVSKDKYHFPAPSVNQSPPLLEEADKRGTLPSHCFSPFLEQRTETSSATAQTGDDDDEILTITLEHVIRTHCSLITVDLLHRTVGQLNGGQAGVQVKHQRWSTK</sequence>
<dbReference type="Proteomes" id="UP000594261">
    <property type="component" value="Chromosome 11"/>
</dbReference>
<feature type="compositionally biased region" description="Low complexity" evidence="1">
    <location>
        <begin position="61"/>
        <end position="72"/>
    </location>
</feature>
<proteinExistence type="predicted"/>
<name>A0A7N2MWC5_QUELO</name>
<evidence type="ECO:0000256" key="1">
    <source>
        <dbReference type="SAM" id="MobiDB-lite"/>
    </source>
</evidence>
<dbReference type="AlphaFoldDB" id="A0A7N2MWC5"/>
<protein>
    <submittedName>
        <fullName evidence="2">Uncharacterized protein</fullName>
    </submittedName>
</protein>
<keyword evidence="3" id="KW-1185">Reference proteome</keyword>